<keyword evidence="6 11" id="KW-0547">Nucleotide-binding</keyword>
<proteinExistence type="inferred from homology"/>
<dbReference type="GO" id="GO:0005737">
    <property type="term" value="C:cytoplasm"/>
    <property type="evidence" value="ECO:0007669"/>
    <property type="project" value="InterPro"/>
</dbReference>
<evidence type="ECO:0000259" key="13">
    <source>
        <dbReference type="PROSITE" id="PS50263"/>
    </source>
</evidence>
<dbReference type="Proteomes" id="UP001168821">
    <property type="component" value="Unassembled WGS sequence"/>
</dbReference>
<keyword evidence="7 11" id="KW-0067">ATP-binding</keyword>
<dbReference type="Gene3D" id="3.60.110.10">
    <property type="entry name" value="Carbon-nitrogen hydrolase"/>
    <property type="match status" value="1"/>
</dbReference>
<evidence type="ECO:0000256" key="9">
    <source>
        <dbReference type="ARBA" id="ARBA00030681"/>
    </source>
</evidence>
<comment type="catalytic activity">
    <reaction evidence="10 11">
        <text>deamido-NAD(+) + L-glutamine + ATP + H2O = L-glutamate + AMP + diphosphate + NAD(+) + H(+)</text>
        <dbReference type="Rhea" id="RHEA:24384"/>
        <dbReference type="ChEBI" id="CHEBI:15377"/>
        <dbReference type="ChEBI" id="CHEBI:15378"/>
        <dbReference type="ChEBI" id="CHEBI:29985"/>
        <dbReference type="ChEBI" id="CHEBI:30616"/>
        <dbReference type="ChEBI" id="CHEBI:33019"/>
        <dbReference type="ChEBI" id="CHEBI:57540"/>
        <dbReference type="ChEBI" id="CHEBI:58359"/>
        <dbReference type="ChEBI" id="CHEBI:58437"/>
        <dbReference type="ChEBI" id="CHEBI:456215"/>
        <dbReference type="EC" id="6.3.5.1"/>
    </reaction>
</comment>
<dbReference type="PANTHER" id="PTHR23090">
    <property type="entry name" value="NH 3 /GLUTAMINE-DEPENDENT NAD + SYNTHETASE"/>
    <property type="match status" value="1"/>
</dbReference>
<dbReference type="PANTHER" id="PTHR23090:SF9">
    <property type="entry name" value="GLUTAMINE-DEPENDENT NAD(+) SYNTHETASE"/>
    <property type="match status" value="1"/>
</dbReference>
<evidence type="ECO:0000256" key="2">
    <source>
        <dbReference type="ARBA" id="ARBA00007145"/>
    </source>
</evidence>
<keyword evidence="5 11" id="KW-0436">Ligase</keyword>
<dbReference type="InterPro" id="IPR036526">
    <property type="entry name" value="C-N_Hydrolase_sf"/>
</dbReference>
<comment type="pathway">
    <text evidence="1 11">Cofactor biosynthesis; NAD(+) biosynthesis; NAD(+) from deamido-NAD(+) (L-Gln route): step 1/1.</text>
</comment>
<dbReference type="Pfam" id="PF02540">
    <property type="entry name" value="NAD_synthase"/>
    <property type="match status" value="1"/>
</dbReference>
<evidence type="ECO:0000256" key="3">
    <source>
        <dbReference type="ARBA" id="ARBA00012743"/>
    </source>
</evidence>
<dbReference type="FunFam" id="3.40.50.620:FF:000036">
    <property type="entry name" value="Glutamine-dependent NAD(+) synthetase"/>
    <property type="match status" value="1"/>
</dbReference>
<dbReference type="GO" id="GO:0009435">
    <property type="term" value="P:NAD+ biosynthetic process"/>
    <property type="evidence" value="ECO:0007669"/>
    <property type="project" value="UniProtKB-UniRule"/>
</dbReference>
<evidence type="ECO:0000256" key="6">
    <source>
        <dbReference type="ARBA" id="ARBA00022741"/>
    </source>
</evidence>
<dbReference type="GO" id="GO:0005524">
    <property type="term" value="F:ATP binding"/>
    <property type="evidence" value="ECO:0007669"/>
    <property type="project" value="UniProtKB-UniRule"/>
</dbReference>
<gene>
    <name evidence="14" type="ORF">Zmor_010011</name>
</gene>
<feature type="region of interest" description="Disordered" evidence="12">
    <location>
        <begin position="700"/>
        <end position="724"/>
    </location>
</feature>
<dbReference type="SUPFAM" id="SSF56317">
    <property type="entry name" value="Carbon-nitrogen hydrolase"/>
    <property type="match status" value="1"/>
</dbReference>
<organism evidence="14 15">
    <name type="scientific">Zophobas morio</name>
    <dbReference type="NCBI Taxonomy" id="2755281"/>
    <lineage>
        <taxon>Eukaryota</taxon>
        <taxon>Metazoa</taxon>
        <taxon>Ecdysozoa</taxon>
        <taxon>Arthropoda</taxon>
        <taxon>Hexapoda</taxon>
        <taxon>Insecta</taxon>
        <taxon>Pterygota</taxon>
        <taxon>Neoptera</taxon>
        <taxon>Endopterygota</taxon>
        <taxon>Coleoptera</taxon>
        <taxon>Polyphaga</taxon>
        <taxon>Cucujiformia</taxon>
        <taxon>Tenebrionidae</taxon>
        <taxon>Zophobas</taxon>
    </lineage>
</organism>
<dbReference type="PIRSF" id="PIRSF006630">
    <property type="entry name" value="NADS_GAT"/>
    <property type="match status" value="1"/>
</dbReference>
<keyword evidence="15" id="KW-1185">Reference proteome</keyword>
<protein>
    <recommendedName>
        <fullName evidence="4 11">Glutamine-dependent NAD(+) synthetase</fullName>
        <ecNumber evidence="3 11">6.3.5.1</ecNumber>
    </recommendedName>
    <alternativeName>
        <fullName evidence="9 11">NAD(+) synthase [glutamine-hydrolyzing]</fullName>
    </alternativeName>
</protein>
<comment type="caution">
    <text evidence="14">The sequence shown here is derived from an EMBL/GenBank/DDBJ whole genome shotgun (WGS) entry which is preliminary data.</text>
</comment>
<accession>A0AA38IJX5</accession>
<dbReference type="FunFam" id="3.60.110.10:FF:000003">
    <property type="entry name" value="Glutamine-dependent NAD(+) synthetase"/>
    <property type="match status" value="1"/>
</dbReference>
<dbReference type="EC" id="6.3.5.1" evidence="3 11"/>
<reference evidence="14" key="1">
    <citation type="journal article" date="2023" name="G3 (Bethesda)">
        <title>Whole genome assemblies of Zophobas morio and Tenebrio molitor.</title>
        <authorList>
            <person name="Kaur S."/>
            <person name="Stinson S.A."/>
            <person name="diCenzo G.C."/>
        </authorList>
    </citation>
    <scope>NUCLEOTIDE SEQUENCE</scope>
    <source>
        <strain evidence="14">QUZm001</strain>
    </source>
</reference>
<feature type="domain" description="CN hydrolase" evidence="13">
    <location>
        <begin position="5"/>
        <end position="275"/>
    </location>
</feature>
<dbReference type="InterPro" id="IPR003010">
    <property type="entry name" value="C-N_Hydrolase"/>
</dbReference>
<dbReference type="PROSITE" id="PS50263">
    <property type="entry name" value="CN_HYDROLASE"/>
    <property type="match status" value="1"/>
</dbReference>
<dbReference type="SUPFAM" id="SSF52402">
    <property type="entry name" value="Adenine nucleotide alpha hydrolases-like"/>
    <property type="match status" value="1"/>
</dbReference>
<evidence type="ECO:0000313" key="15">
    <source>
        <dbReference type="Proteomes" id="UP001168821"/>
    </source>
</evidence>
<dbReference type="NCBIfam" id="TIGR00552">
    <property type="entry name" value="nadE"/>
    <property type="match status" value="1"/>
</dbReference>
<evidence type="ECO:0000256" key="12">
    <source>
        <dbReference type="SAM" id="MobiDB-lite"/>
    </source>
</evidence>
<dbReference type="GO" id="GO:0003952">
    <property type="term" value="F:NAD+ synthase (glutamine-hydrolyzing) activity"/>
    <property type="evidence" value="ECO:0007669"/>
    <property type="project" value="UniProtKB-UniRule"/>
</dbReference>
<dbReference type="InterPro" id="IPR014729">
    <property type="entry name" value="Rossmann-like_a/b/a_fold"/>
</dbReference>
<keyword evidence="8 11" id="KW-0520">NAD</keyword>
<dbReference type="InterPro" id="IPR003694">
    <property type="entry name" value="NAD_synthase"/>
</dbReference>
<evidence type="ECO:0000256" key="8">
    <source>
        <dbReference type="ARBA" id="ARBA00023027"/>
    </source>
</evidence>
<evidence type="ECO:0000313" key="14">
    <source>
        <dbReference type="EMBL" id="KAJ3658260.1"/>
    </source>
</evidence>
<evidence type="ECO:0000256" key="10">
    <source>
        <dbReference type="ARBA" id="ARBA00052340"/>
    </source>
</evidence>
<dbReference type="InterPro" id="IPR014445">
    <property type="entry name" value="Gln-dep_NAD_synthase"/>
</dbReference>
<dbReference type="CDD" id="cd07570">
    <property type="entry name" value="GAT_Gln-NAD-synth"/>
    <property type="match status" value="1"/>
</dbReference>
<dbReference type="Gene3D" id="3.40.50.620">
    <property type="entry name" value="HUPs"/>
    <property type="match status" value="1"/>
</dbReference>
<sequence>MGRKVTLACATLNQWALDFDGNRERILESILEAKDLGATFRTGPELEICGYSCEDHFYESDTFLHCWEVLLELLTAPLCKDMIIDVGMPVMHKNVAYNCRVVFLNQKILVIRPKMRMCDDGNYRESRWFSAWSKVRQTEDYFLPRMISKFTGQTTVPFGDAVISTRDTCIGFEICEELWSPASTHISMALDGVEIICNSSGSYAELRKAYVSVELVKSATLKAGGCYVFSNMRGCDGQRVYFGGCSCIALNGSILSRAKQFSLQDVEVTAATIDLEDIRAYRNQIRSFAHLAAQSPSYPRVVIDFSLSLEQDATLPIASSIEWAYLRPEEEIAKGPACWLWDYLRRSGQGGFFLPLSGGVDSSSVAIIVFSMCRMVVDTVQRGDTTVLSDVRRLLGDPEYTPRTPSDLCNRILVTCYMGTENSSKETKQRAAALAASIGSYHMHIVIDKAITAIIEIFSGVTGLFPKFAVNGGCPRQNVALQNIQARLRMVLSYLFAQLMLWARNRPGGLLVLGSANVDEALRGYMTKYDCSSADINPIGGISKTDLRRFLNYAKAQFNIPVIGDIVDAPPTAELEPLQDGRLAQTDEEDMGMTYAELSQFGKLRKIEKCGPFSMYCKLVQTWSGSCSPREVAEKVKHFFRCYAINRHKMTVLTPAYHAEKYSPDDNRYDHRPFLYRANWSWQFRAIDKQLEQHVPVKRSNTGNVTHSNKKVDNSSRMRAGITV</sequence>
<dbReference type="HAMAP" id="MF_02090">
    <property type="entry name" value="NadE_glutamine_dep"/>
    <property type="match status" value="1"/>
</dbReference>
<evidence type="ECO:0000256" key="4">
    <source>
        <dbReference type="ARBA" id="ARBA00017309"/>
    </source>
</evidence>
<comment type="similarity">
    <text evidence="2 11">In the C-terminal section; belongs to the NAD synthetase family.</text>
</comment>
<name>A0AA38IJX5_9CUCU</name>
<dbReference type="Pfam" id="PF00795">
    <property type="entry name" value="CN_hydrolase"/>
    <property type="match status" value="1"/>
</dbReference>
<dbReference type="AlphaFoldDB" id="A0AA38IJX5"/>
<evidence type="ECO:0000256" key="5">
    <source>
        <dbReference type="ARBA" id="ARBA00022598"/>
    </source>
</evidence>
<dbReference type="InterPro" id="IPR022310">
    <property type="entry name" value="NAD/GMP_synthase"/>
</dbReference>
<evidence type="ECO:0000256" key="1">
    <source>
        <dbReference type="ARBA" id="ARBA00005188"/>
    </source>
</evidence>
<dbReference type="CDD" id="cd00553">
    <property type="entry name" value="NAD_synthase"/>
    <property type="match status" value="1"/>
</dbReference>
<evidence type="ECO:0000256" key="11">
    <source>
        <dbReference type="PIRNR" id="PIRNR006630"/>
    </source>
</evidence>
<evidence type="ECO:0000256" key="7">
    <source>
        <dbReference type="ARBA" id="ARBA00022840"/>
    </source>
</evidence>
<dbReference type="GO" id="GO:0004359">
    <property type="term" value="F:glutaminase activity"/>
    <property type="evidence" value="ECO:0007669"/>
    <property type="project" value="InterPro"/>
</dbReference>
<dbReference type="EMBL" id="JALNTZ010000003">
    <property type="protein sequence ID" value="KAJ3658260.1"/>
    <property type="molecule type" value="Genomic_DNA"/>
</dbReference>